<accession>A0A5D0NXH5</accession>
<evidence type="ECO:0000256" key="6">
    <source>
        <dbReference type="ARBA" id="ARBA00023136"/>
    </source>
</evidence>
<feature type="transmembrane region" description="Helical" evidence="7">
    <location>
        <begin position="103"/>
        <end position="124"/>
    </location>
</feature>
<dbReference type="InterPro" id="IPR017475">
    <property type="entry name" value="EPS_sugar_tfrase"/>
</dbReference>
<keyword evidence="6 7" id="KW-0472">Membrane</keyword>
<comment type="caution">
    <text evidence="9">The sequence shown here is derived from an EMBL/GenBank/DDBJ whole genome shotgun (WGS) entry which is preliminary data.</text>
</comment>
<evidence type="ECO:0000256" key="3">
    <source>
        <dbReference type="ARBA" id="ARBA00022679"/>
    </source>
</evidence>
<dbReference type="RefSeq" id="WP_083981178.1">
    <property type="nucleotide sequence ID" value="NZ_VSFG01000001.1"/>
</dbReference>
<feature type="transmembrane region" description="Helical" evidence="7">
    <location>
        <begin position="43"/>
        <end position="66"/>
    </location>
</feature>
<dbReference type="NCBIfam" id="TIGR03025">
    <property type="entry name" value="EPS_sugtrans"/>
    <property type="match status" value="1"/>
</dbReference>
<dbReference type="Pfam" id="PF02397">
    <property type="entry name" value="Bac_transf"/>
    <property type="match status" value="1"/>
</dbReference>
<evidence type="ECO:0000256" key="4">
    <source>
        <dbReference type="ARBA" id="ARBA00022692"/>
    </source>
</evidence>
<dbReference type="AlphaFoldDB" id="A0A5D0NXH5"/>
<reference evidence="9 10" key="1">
    <citation type="submission" date="2019-08" db="EMBL/GenBank/DDBJ databases">
        <title>Actinomadura sp. nov. CYP1-5 isolated from mountain soil.</title>
        <authorList>
            <person name="Songsumanus A."/>
            <person name="Kuncharoen N."/>
            <person name="Kudo T."/>
            <person name="Yuki M."/>
            <person name="Igarashi Y."/>
            <person name="Tanasupawat S."/>
        </authorList>
    </citation>
    <scope>NUCLEOTIDE SEQUENCE [LARGE SCALE GENOMIC DNA]</scope>
    <source>
        <strain evidence="9 10">JCM 14158</strain>
    </source>
</reference>
<dbReference type="PANTHER" id="PTHR30576:SF0">
    <property type="entry name" value="UNDECAPRENYL-PHOSPHATE N-ACETYLGALACTOSAMINYL 1-PHOSPHATE TRANSFERASE-RELATED"/>
    <property type="match status" value="1"/>
</dbReference>
<feature type="transmembrane region" description="Helical" evidence="7">
    <location>
        <begin position="72"/>
        <end position="91"/>
    </location>
</feature>
<keyword evidence="5 7" id="KW-1133">Transmembrane helix</keyword>
<protein>
    <submittedName>
        <fullName evidence="9">Exopolysaccharide biosynthesis polyprenyl glycosylphosphotransferase</fullName>
    </submittedName>
</protein>
<evidence type="ECO:0000256" key="7">
    <source>
        <dbReference type="SAM" id="Phobius"/>
    </source>
</evidence>
<evidence type="ECO:0000256" key="5">
    <source>
        <dbReference type="ARBA" id="ARBA00022989"/>
    </source>
</evidence>
<feature type="transmembrane region" description="Helical" evidence="7">
    <location>
        <begin position="298"/>
        <end position="322"/>
    </location>
</feature>
<keyword evidence="3 9" id="KW-0808">Transferase</keyword>
<dbReference type="EMBL" id="VSFG01000001">
    <property type="protein sequence ID" value="TYB48982.1"/>
    <property type="molecule type" value="Genomic_DNA"/>
</dbReference>
<proteinExistence type="inferred from homology"/>
<comment type="subcellular location">
    <subcellularLocation>
        <location evidence="1">Membrane</location>
        <topology evidence="1">Multi-pass membrane protein</topology>
    </subcellularLocation>
</comment>
<evidence type="ECO:0000313" key="10">
    <source>
        <dbReference type="Proteomes" id="UP000323380"/>
    </source>
</evidence>
<dbReference type="GO" id="GO:0016780">
    <property type="term" value="F:phosphotransferase activity, for other substituted phosphate groups"/>
    <property type="evidence" value="ECO:0007669"/>
    <property type="project" value="TreeGrafter"/>
</dbReference>
<evidence type="ECO:0000313" key="9">
    <source>
        <dbReference type="EMBL" id="TYB48982.1"/>
    </source>
</evidence>
<dbReference type="InterPro" id="IPR003362">
    <property type="entry name" value="Bact_transf"/>
</dbReference>
<name>A0A5D0NXH5_9ACTN</name>
<evidence type="ECO:0000259" key="8">
    <source>
        <dbReference type="Pfam" id="PF02397"/>
    </source>
</evidence>
<feature type="domain" description="Bacterial sugar transferase" evidence="8">
    <location>
        <begin position="296"/>
        <end position="477"/>
    </location>
</feature>
<dbReference type="Gene3D" id="3.40.50.720">
    <property type="entry name" value="NAD(P)-binding Rossmann-like Domain"/>
    <property type="match status" value="1"/>
</dbReference>
<evidence type="ECO:0000256" key="1">
    <source>
        <dbReference type="ARBA" id="ARBA00004141"/>
    </source>
</evidence>
<keyword evidence="4 7" id="KW-0812">Transmembrane</keyword>
<gene>
    <name evidence="9" type="ORF">FXF69_07500</name>
</gene>
<comment type="similarity">
    <text evidence="2">Belongs to the bacterial sugar transferase family.</text>
</comment>
<evidence type="ECO:0000256" key="2">
    <source>
        <dbReference type="ARBA" id="ARBA00006464"/>
    </source>
</evidence>
<feature type="transmembrane region" description="Helical" evidence="7">
    <location>
        <begin position="130"/>
        <end position="150"/>
    </location>
</feature>
<dbReference type="PANTHER" id="PTHR30576">
    <property type="entry name" value="COLANIC BIOSYNTHESIS UDP-GLUCOSE LIPID CARRIER TRANSFERASE"/>
    <property type="match status" value="1"/>
</dbReference>
<sequence length="482" mass="50849">MRAQGLSPSVDPAGAPADLIPGEGPAVLAPVVPYRRAAGGARILAVLVPVCLAVADGWAMAVAVAVARPGGVVPGTAGVAAVACNAAGGLYRTRRSPSLFADAPPLLARILLVGGFAAVCLNGGYGTALLITALAGTASLAARAFANAAVRTYRCRRTRSRAALIVGTGRTAAHLAGVLREHGEFGLAAVGQLATEPPADGQAAAPAAPVLGELSDLPALVEGHGVDTLVVVAEDLRADHLALVLRMSFGLPCETLLVRPPWDVVPVAASRCEYLAGLPCARVTWGLREPVARRAKRLLDIVVGLLLLVLALPVLAVCALAVRLEDGPGVLFRQRRVGLGGEEFVLLKFRTLKHVDERESDTRWTVGGADRTGRVGRFLRASSLDELPQLWNVVRGDMSLVGPRPERPHFVEQFSRTCPGYVLRHRVPVGITGWAQVHGFRGDTSIELRARLDNHYIDHWTFAGDLRILLLTVRALIVRDAG</sequence>
<organism evidence="9 10">
    <name type="scientific">Actinomadura chibensis</name>
    <dbReference type="NCBI Taxonomy" id="392828"/>
    <lineage>
        <taxon>Bacteria</taxon>
        <taxon>Bacillati</taxon>
        <taxon>Actinomycetota</taxon>
        <taxon>Actinomycetes</taxon>
        <taxon>Streptosporangiales</taxon>
        <taxon>Thermomonosporaceae</taxon>
        <taxon>Actinomadura</taxon>
    </lineage>
</organism>
<dbReference type="GO" id="GO:0016020">
    <property type="term" value="C:membrane"/>
    <property type="evidence" value="ECO:0007669"/>
    <property type="project" value="UniProtKB-SubCell"/>
</dbReference>
<dbReference type="STRING" id="1220554.GCA_001552135_05427"/>
<keyword evidence="10" id="KW-1185">Reference proteome</keyword>
<dbReference type="Pfam" id="PF13727">
    <property type="entry name" value="CoA_binding_3"/>
    <property type="match status" value="1"/>
</dbReference>
<dbReference type="Proteomes" id="UP000323380">
    <property type="component" value="Unassembled WGS sequence"/>
</dbReference>